<evidence type="ECO:0000256" key="1">
    <source>
        <dbReference type="ARBA" id="ARBA00022729"/>
    </source>
</evidence>
<proteinExistence type="predicted"/>
<dbReference type="eggNOG" id="ENOG5033V79">
    <property type="taxonomic scope" value="Bacteria"/>
</dbReference>
<keyword evidence="1 2" id="KW-0732">Signal</keyword>
<name>D1AK76_SEBTE</name>
<reference evidence="3 4" key="2">
    <citation type="journal article" date="2010" name="Stand. Genomic Sci.">
        <title>Complete genome sequence of Sebaldella termitidis type strain (NCTC 11300).</title>
        <authorList>
            <person name="Harmon-Smith M."/>
            <person name="Celia L."/>
            <person name="Chertkov O."/>
            <person name="Lapidus A."/>
            <person name="Copeland A."/>
            <person name="Glavina Del Rio T."/>
            <person name="Nolan M."/>
            <person name="Lucas S."/>
            <person name="Tice H."/>
            <person name="Cheng J.F."/>
            <person name="Han C."/>
            <person name="Detter J.C."/>
            <person name="Bruce D."/>
            <person name="Goodwin L."/>
            <person name="Pitluck S."/>
            <person name="Pati A."/>
            <person name="Liolios K."/>
            <person name="Ivanova N."/>
            <person name="Mavromatis K."/>
            <person name="Mikhailova N."/>
            <person name="Chen A."/>
            <person name="Palaniappan K."/>
            <person name="Land M."/>
            <person name="Hauser L."/>
            <person name="Chang Y.J."/>
            <person name="Jeffries C.D."/>
            <person name="Brettin T."/>
            <person name="Goker M."/>
            <person name="Beck B."/>
            <person name="Bristow J."/>
            <person name="Eisen J.A."/>
            <person name="Markowitz V."/>
            <person name="Hugenholtz P."/>
            <person name="Kyrpides N.C."/>
            <person name="Klenk H.P."/>
            <person name="Chen F."/>
        </authorList>
    </citation>
    <scope>NUCLEOTIDE SEQUENCE [LARGE SCALE GENOMIC DNA]</scope>
    <source>
        <strain evidence="4">ATCC 33386 / NCTC 11300</strain>
    </source>
</reference>
<feature type="signal peptide" evidence="2">
    <location>
        <begin position="1"/>
        <end position="20"/>
    </location>
</feature>
<dbReference type="KEGG" id="str:Sterm_2138"/>
<sequence length="332" mass="38479">MKKLLFLLGVLAVTCGVSYAANGDDRGVSDDDLKQILVPGQPEWKFLVRTYVEREDFDNGSPLINGSYEDGLFWGVGFNAGLGKWNFDLAAERRWGGDWDSPDYDTMRVDYKIRYQVIPQLGVHFKYRSENRDRDYGKSTWYNSSTRDRVELGTDFDFFGGYFSGWLVGGHDEDKFDKVDPLTGYVNGSGRDHGNYWEGDFGPTFKLTDRISLRPTIYTTGEYYDSYRMTEEQFRLMATFKVNDRVEIMPRIRMTLDKNLRNKPNTETGYDIDFAERIRYELLGNVKITDKMSLFLGLAYDVQDRKLVTPGNTSDGKDINMWWWTGQLSYAF</sequence>
<feature type="chain" id="PRO_5003019888" evidence="2">
    <location>
        <begin position="21"/>
        <end position="332"/>
    </location>
</feature>
<dbReference type="AlphaFoldDB" id="D1AK76"/>
<dbReference type="Gene3D" id="2.40.160.40">
    <property type="entry name" value="monomeric porin ompg"/>
    <property type="match status" value="1"/>
</dbReference>
<evidence type="ECO:0000313" key="4">
    <source>
        <dbReference type="Proteomes" id="UP000000845"/>
    </source>
</evidence>
<dbReference type="RefSeq" id="WP_012861586.1">
    <property type="nucleotide sequence ID" value="NC_013517.1"/>
</dbReference>
<dbReference type="STRING" id="526218.Sterm_2138"/>
<dbReference type="HOGENOM" id="CLU_836487_0_0_0"/>
<organism evidence="3 4">
    <name type="scientific">Sebaldella termitidis (strain ATCC 33386 / NCTC 11300)</name>
    <dbReference type="NCBI Taxonomy" id="526218"/>
    <lineage>
        <taxon>Bacteria</taxon>
        <taxon>Fusobacteriati</taxon>
        <taxon>Fusobacteriota</taxon>
        <taxon>Fusobacteriia</taxon>
        <taxon>Fusobacteriales</taxon>
        <taxon>Leptotrichiaceae</taxon>
        <taxon>Sebaldella</taxon>
    </lineage>
</organism>
<dbReference type="EMBL" id="CP001739">
    <property type="protein sequence ID" value="ACZ08992.1"/>
    <property type="molecule type" value="Genomic_DNA"/>
</dbReference>
<reference evidence="4" key="1">
    <citation type="submission" date="2009-09" db="EMBL/GenBank/DDBJ databases">
        <title>The complete chromosome of Sebaldella termitidis ATCC 33386.</title>
        <authorList>
            <consortium name="US DOE Joint Genome Institute (JGI-PGF)"/>
            <person name="Lucas S."/>
            <person name="Copeland A."/>
            <person name="Lapidus A."/>
            <person name="Glavina del Rio T."/>
            <person name="Dalin E."/>
            <person name="Tice H."/>
            <person name="Bruce D."/>
            <person name="Goodwin L."/>
            <person name="Pitluck S."/>
            <person name="Kyrpides N."/>
            <person name="Mavromatis K."/>
            <person name="Ivanova N."/>
            <person name="Mikhailova N."/>
            <person name="Sims D."/>
            <person name="Meincke L."/>
            <person name="Brettin T."/>
            <person name="Detter J.C."/>
            <person name="Han C."/>
            <person name="Larimer F."/>
            <person name="Land M."/>
            <person name="Hauser L."/>
            <person name="Markowitz V."/>
            <person name="Cheng J.F."/>
            <person name="Hugenholtz P."/>
            <person name="Woyke T."/>
            <person name="Wu D."/>
            <person name="Eisen J.A."/>
        </authorList>
    </citation>
    <scope>NUCLEOTIDE SEQUENCE [LARGE SCALE GENOMIC DNA]</scope>
    <source>
        <strain evidence="4">ATCC 33386 / NCTC 11300</strain>
    </source>
</reference>
<gene>
    <name evidence="3" type="ordered locus">Sterm_2138</name>
</gene>
<evidence type="ECO:0000256" key="2">
    <source>
        <dbReference type="SAM" id="SignalP"/>
    </source>
</evidence>
<protein>
    <submittedName>
        <fullName evidence="3">Uncharacterized protein</fullName>
    </submittedName>
</protein>
<dbReference type="InterPro" id="IPR053713">
    <property type="entry name" value="Bact_OM_Channel_sf"/>
</dbReference>
<evidence type="ECO:0000313" key="3">
    <source>
        <dbReference type="EMBL" id="ACZ08992.1"/>
    </source>
</evidence>
<dbReference type="Proteomes" id="UP000000845">
    <property type="component" value="Chromosome"/>
</dbReference>
<keyword evidence="4" id="KW-1185">Reference proteome</keyword>
<accession>D1AK76</accession>